<keyword evidence="9" id="KW-1185">Reference proteome</keyword>
<reference evidence="8 9" key="1">
    <citation type="submission" date="2017-04" db="EMBL/GenBank/DDBJ databases">
        <authorList>
            <person name="Afonso C.L."/>
            <person name="Miller P.J."/>
            <person name="Scott M.A."/>
            <person name="Spackman E."/>
            <person name="Goraichik I."/>
            <person name="Dimitrov K.M."/>
            <person name="Suarez D.L."/>
            <person name="Swayne D.E."/>
        </authorList>
    </citation>
    <scope>NUCLEOTIDE SEQUENCE [LARGE SCALE GENOMIC DNA]</scope>
    <source>
        <strain evidence="8 9">DSM 43828</strain>
    </source>
</reference>
<feature type="domain" description="Copper resistance protein D" evidence="7">
    <location>
        <begin position="219"/>
        <end position="315"/>
    </location>
</feature>
<dbReference type="EMBL" id="FWXV01000001">
    <property type="protein sequence ID" value="SMC72473.1"/>
    <property type="molecule type" value="Genomic_DNA"/>
</dbReference>
<dbReference type="PANTHER" id="PTHR34820">
    <property type="entry name" value="INNER MEMBRANE PROTEIN YEBZ"/>
    <property type="match status" value="1"/>
</dbReference>
<feature type="transmembrane region" description="Helical" evidence="6">
    <location>
        <begin position="54"/>
        <end position="74"/>
    </location>
</feature>
<keyword evidence="2" id="KW-1003">Cell membrane</keyword>
<dbReference type="RefSeq" id="WP_084425329.1">
    <property type="nucleotide sequence ID" value="NZ_FWXV01000001.1"/>
</dbReference>
<comment type="subcellular location">
    <subcellularLocation>
        <location evidence="1">Cell membrane</location>
        <topology evidence="1">Multi-pass membrane protein</topology>
    </subcellularLocation>
</comment>
<dbReference type="Pfam" id="PF05425">
    <property type="entry name" value="CopD"/>
    <property type="match status" value="1"/>
</dbReference>
<evidence type="ECO:0000256" key="4">
    <source>
        <dbReference type="ARBA" id="ARBA00022989"/>
    </source>
</evidence>
<protein>
    <submittedName>
        <fullName evidence="8">Putative copper resistance protein D</fullName>
    </submittedName>
</protein>
<evidence type="ECO:0000256" key="6">
    <source>
        <dbReference type="SAM" id="Phobius"/>
    </source>
</evidence>
<feature type="transmembrane region" description="Helical" evidence="6">
    <location>
        <begin position="351"/>
        <end position="368"/>
    </location>
</feature>
<dbReference type="AlphaFoldDB" id="A0A1W2BHQ6"/>
<name>A0A1W2BHQ6_KIBAR</name>
<feature type="transmembrane region" description="Helical" evidence="6">
    <location>
        <begin position="425"/>
        <end position="445"/>
    </location>
</feature>
<accession>A0A1W2BHQ6</accession>
<dbReference type="OrthoDB" id="5241646at2"/>
<feature type="transmembrane region" description="Helical" evidence="6">
    <location>
        <begin position="159"/>
        <end position="178"/>
    </location>
</feature>
<evidence type="ECO:0000259" key="7">
    <source>
        <dbReference type="Pfam" id="PF05425"/>
    </source>
</evidence>
<feature type="transmembrane region" description="Helical" evidence="6">
    <location>
        <begin position="457"/>
        <end position="477"/>
    </location>
</feature>
<feature type="transmembrane region" description="Helical" evidence="6">
    <location>
        <begin position="489"/>
        <end position="507"/>
    </location>
</feature>
<feature type="transmembrane region" description="Helical" evidence="6">
    <location>
        <begin position="124"/>
        <end position="147"/>
    </location>
</feature>
<keyword evidence="5 6" id="KW-0472">Membrane</keyword>
<feature type="transmembrane region" description="Helical" evidence="6">
    <location>
        <begin position="297"/>
        <end position="316"/>
    </location>
</feature>
<dbReference type="InterPro" id="IPR032694">
    <property type="entry name" value="CopC/D"/>
</dbReference>
<keyword evidence="3 6" id="KW-0812">Transmembrane</keyword>
<dbReference type="Proteomes" id="UP000192674">
    <property type="component" value="Unassembled WGS sequence"/>
</dbReference>
<sequence length="570" mass="60529">MRVSPKTGALLGIGTVVACLVAVGLLSVTGNDFTVAGLRGTDLYASYGLPVVRVLAELGAVVCVGGLLFSGFLLPEPHRVPIRISGWAAVLWAVAALLSVPFTLADVYARPLSYFMDFGRLLEIAFAVEPTRAWMLTALIGAVIAGASTRITTQRATRGLLGLALFGLVPVASSGHSSSGGDHDWATASLLIHLVAAALWVGGLIAVVAYCKGEHLTTAVTRFSTLALWCWIALAASGVINALVRVKLPNLFTTSYGVLVVAKLGALLILGVFGYFQRQRGVREVVKHGTGRALMKLGAVEVLMMLMTIGLAAALARTPPPDHNEIVPTVELKLGYVLSGPADVGRILTDWRFDLLLGTAAIVLAVMYWRSRAWVAGCVAIVIATSSGIGRYAPAVFSVDVVSTMILAIGAPILLARGIPQRYRVLLHPIAATVLFSSSFYLVYFTGVFEWSLDQPVVRAGIHLWFLLAGLAFFLTAFAPEVPLKTRRLMVFAALATQSVFAGALLIQDHPIGEQFYRSLKLPWASDLLASQQLGGAVAIGFGVVPLLVAALFLVVTPQLAKERELTSIP</sequence>
<evidence type="ECO:0000256" key="2">
    <source>
        <dbReference type="ARBA" id="ARBA00022475"/>
    </source>
</evidence>
<evidence type="ECO:0000313" key="8">
    <source>
        <dbReference type="EMBL" id="SMC72473.1"/>
    </source>
</evidence>
<dbReference type="GO" id="GO:0006825">
    <property type="term" value="P:copper ion transport"/>
    <property type="evidence" value="ECO:0007669"/>
    <property type="project" value="InterPro"/>
</dbReference>
<evidence type="ECO:0000256" key="3">
    <source>
        <dbReference type="ARBA" id="ARBA00022692"/>
    </source>
</evidence>
<evidence type="ECO:0000256" key="5">
    <source>
        <dbReference type="ARBA" id="ARBA00023136"/>
    </source>
</evidence>
<feature type="transmembrane region" description="Helical" evidence="6">
    <location>
        <begin position="256"/>
        <end position="276"/>
    </location>
</feature>
<feature type="transmembrane region" description="Helical" evidence="6">
    <location>
        <begin position="86"/>
        <end position="104"/>
    </location>
</feature>
<dbReference type="GO" id="GO:0005886">
    <property type="term" value="C:plasma membrane"/>
    <property type="evidence" value="ECO:0007669"/>
    <property type="project" value="UniProtKB-SubCell"/>
</dbReference>
<dbReference type="InterPro" id="IPR008457">
    <property type="entry name" value="Cu-R_CopD_dom"/>
</dbReference>
<feature type="transmembrane region" description="Helical" evidence="6">
    <location>
        <begin position="373"/>
        <end position="389"/>
    </location>
</feature>
<keyword evidence="4 6" id="KW-1133">Transmembrane helix</keyword>
<dbReference type="PROSITE" id="PS51257">
    <property type="entry name" value="PROKAR_LIPOPROTEIN"/>
    <property type="match status" value="1"/>
</dbReference>
<gene>
    <name evidence="8" type="ORF">SAMN05661093_01699</name>
</gene>
<dbReference type="InterPro" id="IPR019108">
    <property type="entry name" value="Caa3_assmbl_CtaG-rel"/>
</dbReference>
<dbReference type="PANTHER" id="PTHR34820:SF4">
    <property type="entry name" value="INNER MEMBRANE PROTEIN YEBZ"/>
    <property type="match status" value="1"/>
</dbReference>
<feature type="transmembrane region" description="Helical" evidence="6">
    <location>
        <begin position="534"/>
        <end position="556"/>
    </location>
</feature>
<evidence type="ECO:0000313" key="9">
    <source>
        <dbReference type="Proteomes" id="UP000192674"/>
    </source>
</evidence>
<feature type="transmembrane region" description="Helical" evidence="6">
    <location>
        <begin position="223"/>
        <end position="244"/>
    </location>
</feature>
<dbReference type="Pfam" id="PF09678">
    <property type="entry name" value="Caa3_CtaG"/>
    <property type="match status" value="1"/>
</dbReference>
<feature type="transmembrane region" description="Helical" evidence="6">
    <location>
        <begin position="190"/>
        <end position="211"/>
    </location>
</feature>
<evidence type="ECO:0000256" key="1">
    <source>
        <dbReference type="ARBA" id="ARBA00004651"/>
    </source>
</evidence>
<proteinExistence type="predicted"/>
<feature type="transmembrane region" description="Helical" evidence="6">
    <location>
        <begin position="395"/>
        <end position="416"/>
    </location>
</feature>
<organism evidence="8 9">
    <name type="scientific">Kibdelosporangium aridum</name>
    <dbReference type="NCBI Taxonomy" id="2030"/>
    <lineage>
        <taxon>Bacteria</taxon>
        <taxon>Bacillati</taxon>
        <taxon>Actinomycetota</taxon>
        <taxon>Actinomycetes</taxon>
        <taxon>Pseudonocardiales</taxon>
        <taxon>Pseudonocardiaceae</taxon>
        <taxon>Kibdelosporangium</taxon>
    </lineage>
</organism>